<gene>
    <name evidence="2" type="ORF">HNP49_000446</name>
</gene>
<evidence type="ECO:0000313" key="2">
    <source>
        <dbReference type="EMBL" id="MBB6340296.1"/>
    </source>
</evidence>
<keyword evidence="3" id="KW-1185">Reference proteome</keyword>
<dbReference type="SMART" id="SM00062">
    <property type="entry name" value="PBPb"/>
    <property type="match status" value="1"/>
</dbReference>
<proteinExistence type="predicted"/>
<comment type="caution">
    <text evidence="2">The sequence shown here is derived from an EMBL/GenBank/DDBJ whole genome shotgun (WGS) entry which is preliminary data.</text>
</comment>
<dbReference type="Pfam" id="PF00497">
    <property type="entry name" value="SBP_bac_3"/>
    <property type="match status" value="1"/>
</dbReference>
<dbReference type="AlphaFoldDB" id="A0A7X0ET71"/>
<accession>A0A7X0ET71</accession>
<protein>
    <submittedName>
        <fullName evidence="2">Polar amino acid transport system substrate-binding protein</fullName>
    </submittedName>
</protein>
<dbReference type="PANTHER" id="PTHR38834">
    <property type="entry name" value="PERIPLASMIC SUBSTRATE BINDING PROTEIN FAMILY 3"/>
    <property type="match status" value="1"/>
</dbReference>
<dbReference type="PANTHER" id="PTHR38834:SF3">
    <property type="entry name" value="SOLUTE-BINDING PROTEIN FAMILY 3_N-TERMINAL DOMAIN-CONTAINING PROTEIN"/>
    <property type="match status" value="1"/>
</dbReference>
<dbReference type="InterPro" id="IPR001638">
    <property type="entry name" value="Solute-binding_3/MltF_N"/>
</dbReference>
<dbReference type="RefSeq" id="WP_184680243.1">
    <property type="nucleotide sequence ID" value="NZ_JACHLL010000001.1"/>
</dbReference>
<feature type="domain" description="Solute-binding protein family 3/N-terminal" evidence="1">
    <location>
        <begin position="22"/>
        <end position="238"/>
    </location>
</feature>
<dbReference type="Gene3D" id="3.40.190.10">
    <property type="entry name" value="Periplasmic binding protein-like II"/>
    <property type="match status" value="2"/>
</dbReference>
<dbReference type="Proteomes" id="UP000557193">
    <property type="component" value="Unassembled WGS sequence"/>
</dbReference>
<dbReference type="EMBL" id="JACHLL010000001">
    <property type="protein sequence ID" value="MBB6340296.1"/>
    <property type="molecule type" value="Genomic_DNA"/>
</dbReference>
<reference evidence="2 3" key="1">
    <citation type="submission" date="2020-08" db="EMBL/GenBank/DDBJ databases">
        <title>Functional genomics of gut bacteria from endangered species of beetles.</title>
        <authorList>
            <person name="Carlos-Shanley C."/>
        </authorList>
    </citation>
    <scope>NUCLEOTIDE SEQUENCE [LARGE SCALE GENOMIC DNA]</scope>
    <source>
        <strain evidence="2 3">S00202</strain>
    </source>
</reference>
<sequence>MRGISALLALLLWLCCTVVQAEVRLLAWERPPLSSQSEGTAAGLVVDLAGQMFRRAGVDYRIVFVPLQRALMSAQRDADSCVLLVERRQERESSYAWVGPLLISRLGLYALPGNPLQLDSLEQARGLRILSHQGSGGGEYLKAQGFRVEFSNKETLSYAMLQGGRAPLWAASPLVVSSLVRKGETAPREVLPFLTLMEDMACHPQMDAAVLSSLRQALIALYAEGEVARLYQRYGVSLE</sequence>
<dbReference type="SUPFAM" id="SSF53850">
    <property type="entry name" value="Periplasmic binding protein-like II"/>
    <property type="match status" value="1"/>
</dbReference>
<organism evidence="2 3">
    <name type="scientific">Pseudomonas fluvialis</name>
    <dbReference type="NCBI Taxonomy" id="1793966"/>
    <lineage>
        <taxon>Bacteria</taxon>
        <taxon>Pseudomonadati</taxon>
        <taxon>Pseudomonadota</taxon>
        <taxon>Gammaproteobacteria</taxon>
        <taxon>Pseudomonadales</taxon>
        <taxon>Pseudomonadaceae</taxon>
        <taxon>Pseudomonas</taxon>
    </lineage>
</organism>
<evidence type="ECO:0000259" key="1">
    <source>
        <dbReference type="SMART" id="SM00062"/>
    </source>
</evidence>
<evidence type="ECO:0000313" key="3">
    <source>
        <dbReference type="Proteomes" id="UP000557193"/>
    </source>
</evidence>
<name>A0A7X0ET71_9PSED</name>